<dbReference type="PATRIC" id="fig|742734.4.peg.787"/>
<dbReference type="RefSeq" id="WP_007862475.1">
    <property type="nucleotide sequence ID" value="NZ_KQ235875.1"/>
</dbReference>
<sequence length="154" mass="17308">MKEKILSRMNKIVALALLLFGIAAFFTSRHDLKFGSFARPQGGFAPTIFSVGLIIFSVINLVIELFKENKTPEKLAEVDWKKWLYYTLLCGAYVFLIKKIGFAVDTFICLVIMLKLTGQKGYVKPVVISGIFSVLVWALFTYAMNVPLPGAAWF</sequence>
<protein>
    <recommendedName>
        <fullName evidence="2">DUF1468 domain-containing protein</fullName>
    </recommendedName>
</protein>
<feature type="transmembrane region" description="Helical" evidence="1">
    <location>
        <begin position="83"/>
        <end position="114"/>
    </location>
</feature>
<evidence type="ECO:0000313" key="3">
    <source>
        <dbReference type="EMBL" id="KMW08324.1"/>
    </source>
</evidence>
<feature type="transmembrane region" description="Helical" evidence="1">
    <location>
        <begin position="126"/>
        <end position="144"/>
    </location>
</feature>
<evidence type="ECO:0000256" key="1">
    <source>
        <dbReference type="SAM" id="Phobius"/>
    </source>
</evidence>
<accession>A0A0J9B7G2</accession>
<keyword evidence="1" id="KW-0812">Transmembrane</keyword>
<proteinExistence type="predicted"/>
<name>A0A0J9B7G2_9FIRM</name>
<dbReference type="GeneID" id="93166307"/>
<dbReference type="InterPro" id="IPR009936">
    <property type="entry name" value="DUF1468"/>
</dbReference>
<dbReference type="AlphaFoldDB" id="A0A0J9B7G2"/>
<feature type="transmembrane region" description="Helical" evidence="1">
    <location>
        <begin position="44"/>
        <end position="63"/>
    </location>
</feature>
<dbReference type="EMBL" id="ADLK01000089">
    <property type="protein sequence ID" value="KMW08324.1"/>
    <property type="molecule type" value="Genomic_DNA"/>
</dbReference>
<dbReference type="Pfam" id="PF07331">
    <property type="entry name" value="TctB"/>
    <property type="match status" value="1"/>
</dbReference>
<comment type="caution">
    <text evidence="3">The sequence shown here is derived from an EMBL/GenBank/DDBJ whole genome shotgun (WGS) entry which is preliminary data.</text>
</comment>
<keyword evidence="1" id="KW-0472">Membrane</keyword>
<dbReference type="OrthoDB" id="5870591at2"/>
<feature type="transmembrane region" description="Helical" evidence="1">
    <location>
        <begin position="12"/>
        <end position="32"/>
    </location>
</feature>
<evidence type="ECO:0000313" key="4">
    <source>
        <dbReference type="Proteomes" id="UP000037392"/>
    </source>
</evidence>
<reference evidence="3 4" key="1">
    <citation type="submission" date="2011-04" db="EMBL/GenBank/DDBJ databases">
        <title>The Genome Sequence of Clostridium citroniae WAL-19142.</title>
        <authorList>
            <consortium name="The Broad Institute Genome Sequencing Platform"/>
            <person name="Earl A."/>
            <person name="Ward D."/>
            <person name="Feldgarden M."/>
            <person name="Gevers D."/>
            <person name="Warren Y.A."/>
            <person name="Tyrrell K.L."/>
            <person name="Citron D.M."/>
            <person name="Goldstein E.J."/>
            <person name="Daigneault M."/>
            <person name="Allen-Vercoe E."/>
            <person name="Young S.K."/>
            <person name="Zeng Q."/>
            <person name="Gargeya S."/>
            <person name="Fitzgerald M."/>
            <person name="Haas B."/>
            <person name="Abouelleil A."/>
            <person name="Alvarado L."/>
            <person name="Arachchi H.M."/>
            <person name="Berlin A."/>
            <person name="Brown A."/>
            <person name="Chapman S.B."/>
            <person name="Chen Z."/>
            <person name="Dunbar C."/>
            <person name="Freedman E."/>
            <person name="Gearin G."/>
            <person name="Gellesch M."/>
            <person name="Goldberg J."/>
            <person name="Griggs A."/>
            <person name="Gujja S."/>
            <person name="Heilman E.R."/>
            <person name="Heiman D."/>
            <person name="Howarth C."/>
            <person name="Larson L."/>
            <person name="Lui A."/>
            <person name="MacDonald P.J."/>
            <person name="Mehta T."/>
            <person name="Montmayeur A."/>
            <person name="Murphy C."/>
            <person name="Neiman D."/>
            <person name="Pearson M."/>
            <person name="Priest M."/>
            <person name="Roberts A."/>
            <person name="Saif S."/>
            <person name="Shea T."/>
            <person name="Shenoy N."/>
            <person name="Sisk P."/>
            <person name="Stolte C."/>
            <person name="Sykes S."/>
            <person name="White J."/>
            <person name="Yandava C."/>
            <person name="Wortman J."/>
            <person name="Nusbaum C."/>
            <person name="Birren B."/>
        </authorList>
    </citation>
    <scope>NUCLEOTIDE SEQUENCE [LARGE SCALE GENOMIC DNA]</scope>
    <source>
        <strain evidence="3 4">WAL-19142</strain>
    </source>
</reference>
<gene>
    <name evidence="3" type="ORF">HMPREF9470_00737</name>
</gene>
<organism evidence="3 4">
    <name type="scientific">[Clostridium] citroniae WAL-19142</name>
    <dbReference type="NCBI Taxonomy" id="742734"/>
    <lineage>
        <taxon>Bacteria</taxon>
        <taxon>Bacillati</taxon>
        <taxon>Bacillota</taxon>
        <taxon>Clostridia</taxon>
        <taxon>Lachnospirales</taxon>
        <taxon>Lachnospiraceae</taxon>
        <taxon>Enterocloster</taxon>
    </lineage>
</organism>
<feature type="domain" description="DUF1468" evidence="2">
    <location>
        <begin position="12"/>
        <end position="149"/>
    </location>
</feature>
<keyword evidence="1" id="KW-1133">Transmembrane helix</keyword>
<dbReference type="Proteomes" id="UP000037392">
    <property type="component" value="Unassembled WGS sequence"/>
</dbReference>
<evidence type="ECO:0000259" key="2">
    <source>
        <dbReference type="Pfam" id="PF07331"/>
    </source>
</evidence>